<dbReference type="EMBL" id="QKTW01000019">
    <property type="protein sequence ID" value="PZF72185.1"/>
    <property type="molecule type" value="Genomic_DNA"/>
</dbReference>
<protein>
    <recommendedName>
        <fullName evidence="3">Bor family protein</fullName>
    </recommendedName>
</protein>
<dbReference type="OrthoDB" id="8566233at2"/>
<dbReference type="AlphaFoldDB" id="A0A2W2A9W5"/>
<dbReference type="InterPro" id="IPR010438">
    <property type="entry name" value="Lambda_Bor"/>
</dbReference>
<sequence>MYSRGLITTLFLGCCIFLSSCYSYRVATHAQPSTDDIYPNHKKVYSLFWGNVNNPQIIQTPVCDSLGVLGVSEVRFKVGFGNALLSVVTLGIYCPATVYWKCSKPCAITDSL</sequence>
<evidence type="ECO:0000313" key="1">
    <source>
        <dbReference type="EMBL" id="PZF72185.1"/>
    </source>
</evidence>
<accession>A0A2W2A9W5</accession>
<dbReference type="RefSeq" id="WP_110999697.1">
    <property type="nucleotide sequence ID" value="NZ_QKTW01000019.1"/>
</dbReference>
<dbReference type="Proteomes" id="UP000248745">
    <property type="component" value="Unassembled WGS sequence"/>
</dbReference>
<organism evidence="1 2">
    <name type="scientific">Taibaiella soli</name>
    <dbReference type="NCBI Taxonomy" id="1649169"/>
    <lineage>
        <taxon>Bacteria</taxon>
        <taxon>Pseudomonadati</taxon>
        <taxon>Bacteroidota</taxon>
        <taxon>Chitinophagia</taxon>
        <taxon>Chitinophagales</taxon>
        <taxon>Chitinophagaceae</taxon>
        <taxon>Taibaiella</taxon>
    </lineage>
</organism>
<proteinExistence type="predicted"/>
<name>A0A2W2A9W5_9BACT</name>
<dbReference type="Pfam" id="PF06291">
    <property type="entry name" value="Lambda_Bor"/>
    <property type="match status" value="1"/>
</dbReference>
<keyword evidence="2" id="KW-1185">Reference proteome</keyword>
<gene>
    <name evidence="1" type="ORF">DN068_14725</name>
</gene>
<reference evidence="1 2" key="1">
    <citation type="submission" date="2018-06" db="EMBL/GenBank/DDBJ databases">
        <title>Mucibacter soli gen. nov., sp. nov., a new member of the family Chitinophagaceae producing mucin.</title>
        <authorList>
            <person name="Kim M.-K."/>
            <person name="Park S."/>
            <person name="Kim T.-S."/>
            <person name="Joung Y."/>
            <person name="Han J.-H."/>
            <person name="Kim S.B."/>
        </authorList>
    </citation>
    <scope>NUCLEOTIDE SEQUENCE [LARGE SCALE GENOMIC DNA]</scope>
    <source>
        <strain evidence="1 2">R1-15</strain>
    </source>
</reference>
<comment type="caution">
    <text evidence="1">The sequence shown here is derived from an EMBL/GenBank/DDBJ whole genome shotgun (WGS) entry which is preliminary data.</text>
</comment>
<evidence type="ECO:0000313" key="2">
    <source>
        <dbReference type="Proteomes" id="UP000248745"/>
    </source>
</evidence>
<dbReference type="PROSITE" id="PS51257">
    <property type="entry name" value="PROKAR_LIPOPROTEIN"/>
    <property type="match status" value="1"/>
</dbReference>
<evidence type="ECO:0008006" key="3">
    <source>
        <dbReference type="Google" id="ProtNLM"/>
    </source>
</evidence>